<evidence type="ECO:0000256" key="1">
    <source>
        <dbReference type="ARBA" id="ARBA00023015"/>
    </source>
</evidence>
<dbReference type="Gene3D" id="1.10.10.10">
    <property type="entry name" value="Winged helix-like DNA-binding domain superfamily/Winged helix DNA-binding domain"/>
    <property type="match status" value="1"/>
</dbReference>
<evidence type="ECO:0000256" key="2">
    <source>
        <dbReference type="ARBA" id="ARBA00023125"/>
    </source>
</evidence>
<keyword evidence="1" id="KW-0805">Transcription regulation</keyword>
<accession>A0A1H0Y1Y7</accession>
<dbReference type="InterPro" id="IPR036388">
    <property type="entry name" value="WH-like_DNA-bd_sf"/>
</dbReference>
<dbReference type="InterPro" id="IPR005471">
    <property type="entry name" value="Tscrpt_reg_IclR_N"/>
</dbReference>
<keyword evidence="2 7" id="KW-0238">DNA-binding</keyword>
<dbReference type="Proteomes" id="UP000182690">
    <property type="component" value="Unassembled WGS sequence"/>
</dbReference>
<dbReference type="GO" id="GO:0003700">
    <property type="term" value="F:DNA-binding transcription factor activity"/>
    <property type="evidence" value="ECO:0007669"/>
    <property type="project" value="TreeGrafter"/>
</dbReference>
<dbReference type="AlphaFoldDB" id="A0A1H0Y1Y7"/>
<dbReference type="InterPro" id="IPR014757">
    <property type="entry name" value="Tscrpt_reg_IclR_C"/>
</dbReference>
<proteinExistence type="predicted"/>
<dbReference type="GO" id="GO:0045892">
    <property type="term" value="P:negative regulation of DNA-templated transcription"/>
    <property type="evidence" value="ECO:0007669"/>
    <property type="project" value="TreeGrafter"/>
</dbReference>
<evidence type="ECO:0000256" key="3">
    <source>
        <dbReference type="ARBA" id="ARBA00023163"/>
    </source>
</evidence>
<dbReference type="InterPro" id="IPR050707">
    <property type="entry name" value="HTH_MetabolicPath_Reg"/>
</dbReference>
<sequence length="306" mass="33040">MAARSTPHAGPDEGSHGSPDEDPYADPHTGPHEHPDESPQEYPGADPDEGPHAGAPQYPGVLDRALAVLSCFTEDEPELTAAELVERTGLASSTLHRLVTMLVERELLVRLPGRGLAIGARLWEIGELSPLAVRLRERAIPHLMRLYEVTGENVHLGVLDGPPERATVLYVGRVTGRRSIPTVSRAGGRGPLHTTGVGKALLAGCEEAWLERYFAARPLLRETTHSITDEGRLRADLAAGRARGYWRTQEEMTLGNVSIAAALPGVLGLPPIALGVVVHLERADERLLAMLVQQAAREIFAEVRSL</sequence>
<feature type="domain" description="HTH iclR-type" evidence="5">
    <location>
        <begin position="59"/>
        <end position="127"/>
    </location>
</feature>
<feature type="domain" description="IclR-ED" evidence="6">
    <location>
        <begin position="121"/>
        <end position="306"/>
    </location>
</feature>
<dbReference type="PROSITE" id="PS51078">
    <property type="entry name" value="ICLR_ED"/>
    <property type="match status" value="1"/>
</dbReference>
<dbReference type="SUPFAM" id="SSF46785">
    <property type="entry name" value="Winged helix' DNA-binding domain"/>
    <property type="match status" value="1"/>
</dbReference>
<feature type="region of interest" description="Disordered" evidence="4">
    <location>
        <begin position="1"/>
        <end position="58"/>
    </location>
</feature>
<dbReference type="GO" id="GO:0003677">
    <property type="term" value="F:DNA binding"/>
    <property type="evidence" value="ECO:0007669"/>
    <property type="project" value="UniProtKB-KW"/>
</dbReference>
<organism evidence="7 8">
    <name type="scientific">Leucobacter chromiiresistens</name>
    <dbReference type="NCBI Taxonomy" id="1079994"/>
    <lineage>
        <taxon>Bacteria</taxon>
        <taxon>Bacillati</taxon>
        <taxon>Actinomycetota</taxon>
        <taxon>Actinomycetes</taxon>
        <taxon>Micrococcales</taxon>
        <taxon>Microbacteriaceae</taxon>
        <taxon>Leucobacter</taxon>
    </lineage>
</organism>
<dbReference type="PANTHER" id="PTHR30136">
    <property type="entry name" value="HELIX-TURN-HELIX TRANSCRIPTIONAL REGULATOR, ICLR FAMILY"/>
    <property type="match status" value="1"/>
</dbReference>
<dbReference type="OrthoDB" id="4068713at2"/>
<keyword evidence="3" id="KW-0804">Transcription</keyword>
<dbReference type="InterPro" id="IPR036390">
    <property type="entry name" value="WH_DNA-bd_sf"/>
</dbReference>
<dbReference type="eggNOG" id="COG1414">
    <property type="taxonomic scope" value="Bacteria"/>
</dbReference>
<reference evidence="7 8" key="1">
    <citation type="submission" date="2016-10" db="EMBL/GenBank/DDBJ databases">
        <authorList>
            <person name="de Groot N.N."/>
        </authorList>
    </citation>
    <scope>NUCLEOTIDE SEQUENCE [LARGE SCALE GENOMIC DNA]</scope>
    <source>
        <strain evidence="7 8">DSM 22788</strain>
    </source>
</reference>
<evidence type="ECO:0000256" key="4">
    <source>
        <dbReference type="SAM" id="MobiDB-lite"/>
    </source>
</evidence>
<dbReference type="PROSITE" id="PS51077">
    <property type="entry name" value="HTH_ICLR"/>
    <property type="match status" value="1"/>
</dbReference>
<gene>
    <name evidence="7" type="ORF">SAMN04488565_0423</name>
</gene>
<dbReference type="SMART" id="SM00346">
    <property type="entry name" value="HTH_ICLR"/>
    <property type="match status" value="1"/>
</dbReference>
<dbReference type="Pfam" id="PF09339">
    <property type="entry name" value="HTH_IclR"/>
    <property type="match status" value="1"/>
</dbReference>
<dbReference type="Pfam" id="PF01614">
    <property type="entry name" value="IclR_C"/>
    <property type="match status" value="1"/>
</dbReference>
<dbReference type="SUPFAM" id="SSF55781">
    <property type="entry name" value="GAF domain-like"/>
    <property type="match status" value="1"/>
</dbReference>
<dbReference type="PANTHER" id="PTHR30136:SF24">
    <property type="entry name" value="HTH-TYPE TRANSCRIPTIONAL REPRESSOR ALLR"/>
    <property type="match status" value="1"/>
</dbReference>
<evidence type="ECO:0000313" key="7">
    <source>
        <dbReference type="EMBL" id="SDQ08936.1"/>
    </source>
</evidence>
<evidence type="ECO:0000259" key="5">
    <source>
        <dbReference type="PROSITE" id="PS51077"/>
    </source>
</evidence>
<evidence type="ECO:0000313" key="8">
    <source>
        <dbReference type="Proteomes" id="UP000182690"/>
    </source>
</evidence>
<dbReference type="STRING" id="1079994.SAMN04488565_0423"/>
<dbReference type="Gene3D" id="3.30.450.40">
    <property type="match status" value="1"/>
</dbReference>
<feature type="compositionally biased region" description="Basic and acidic residues" evidence="4">
    <location>
        <begin position="10"/>
        <end position="19"/>
    </location>
</feature>
<dbReference type="EMBL" id="FNKB01000001">
    <property type="protein sequence ID" value="SDQ08936.1"/>
    <property type="molecule type" value="Genomic_DNA"/>
</dbReference>
<dbReference type="RefSeq" id="WP_010155821.1">
    <property type="nucleotide sequence ID" value="NZ_FNKB01000001.1"/>
</dbReference>
<name>A0A1H0Y1Y7_9MICO</name>
<protein>
    <submittedName>
        <fullName evidence="7">DNA-binding transcriptional regulator, IclR family</fullName>
    </submittedName>
</protein>
<dbReference type="InterPro" id="IPR029016">
    <property type="entry name" value="GAF-like_dom_sf"/>
</dbReference>
<evidence type="ECO:0000259" key="6">
    <source>
        <dbReference type="PROSITE" id="PS51078"/>
    </source>
</evidence>